<proteinExistence type="predicted"/>
<name>A0A6M3KEH7_9ZZZZ</name>
<reference evidence="2" key="1">
    <citation type="submission" date="2020-03" db="EMBL/GenBank/DDBJ databases">
        <title>The deep terrestrial virosphere.</title>
        <authorList>
            <person name="Holmfeldt K."/>
            <person name="Nilsson E."/>
            <person name="Simone D."/>
            <person name="Lopez-Fernandez M."/>
            <person name="Wu X."/>
            <person name="de Brujin I."/>
            <person name="Lundin D."/>
            <person name="Andersson A."/>
            <person name="Bertilsson S."/>
            <person name="Dopson M."/>
        </authorList>
    </citation>
    <scope>NUCLEOTIDE SEQUENCE</scope>
    <source>
        <strain evidence="2">MM415A00737</strain>
        <strain evidence="1">MM415B02012</strain>
    </source>
</reference>
<sequence length="109" mass="12617">MSRNDLINIEIEILEPARKDLNLRGNVGKIIRSKNAPMAYRCFEPDLEHIKTLLEACIFYDTKEHLFVFEKDKSFEELVRRNLITVDAGIFFNLGYGMAYGEGIIKKGF</sequence>
<evidence type="ECO:0000313" key="2">
    <source>
        <dbReference type="EMBL" id="QJA80367.1"/>
    </source>
</evidence>
<dbReference type="AlphaFoldDB" id="A0A6M3KEH7"/>
<dbReference type="EMBL" id="MT142419">
    <property type="protein sequence ID" value="QJA80367.1"/>
    <property type="molecule type" value="Genomic_DNA"/>
</dbReference>
<protein>
    <submittedName>
        <fullName evidence="2">Uncharacterized protein</fullName>
    </submittedName>
</protein>
<organism evidence="2">
    <name type="scientific">viral metagenome</name>
    <dbReference type="NCBI Taxonomy" id="1070528"/>
    <lineage>
        <taxon>unclassified sequences</taxon>
        <taxon>metagenomes</taxon>
        <taxon>organismal metagenomes</taxon>
    </lineage>
</organism>
<accession>A0A6M3KEH7</accession>
<gene>
    <name evidence="2" type="ORF">MM415A00737_0005</name>
    <name evidence="1" type="ORF">MM415B02012_0002</name>
</gene>
<dbReference type="EMBL" id="MT141172">
    <property type="protein sequence ID" value="QJA55668.1"/>
    <property type="molecule type" value="Genomic_DNA"/>
</dbReference>
<evidence type="ECO:0000313" key="1">
    <source>
        <dbReference type="EMBL" id="QJA55668.1"/>
    </source>
</evidence>